<feature type="domain" description="Fibronectin type-III" evidence="1">
    <location>
        <begin position="88"/>
        <end position="173"/>
    </location>
</feature>
<evidence type="ECO:0000259" key="1">
    <source>
        <dbReference type="PROSITE" id="PS50853"/>
    </source>
</evidence>
<dbReference type="Proteomes" id="UP001476798">
    <property type="component" value="Unassembled WGS sequence"/>
</dbReference>
<name>A0ABV0PF31_9TELE</name>
<reference evidence="2 3" key="1">
    <citation type="submission" date="2021-06" db="EMBL/GenBank/DDBJ databases">
        <authorList>
            <person name="Palmer J.M."/>
        </authorList>
    </citation>
    <scope>NUCLEOTIDE SEQUENCE [LARGE SCALE GENOMIC DNA]</scope>
    <source>
        <strain evidence="2 3">GA_2019</strain>
        <tissue evidence="2">Muscle</tissue>
    </source>
</reference>
<evidence type="ECO:0000313" key="2">
    <source>
        <dbReference type="EMBL" id="MEQ2182064.1"/>
    </source>
</evidence>
<organism evidence="2 3">
    <name type="scientific">Goodea atripinnis</name>
    <dbReference type="NCBI Taxonomy" id="208336"/>
    <lineage>
        <taxon>Eukaryota</taxon>
        <taxon>Metazoa</taxon>
        <taxon>Chordata</taxon>
        <taxon>Craniata</taxon>
        <taxon>Vertebrata</taxon>
        <taxon>Euteleostomi</taxon>
        <taxon>Actinopterygii</taxon>
        <taxon>Neopterygii</taxon>
        <taxon>Teleostei</taxon>
        <taxon>Neoteleostei</taxon>
        <taxon>Acanthomorphata</taxon>
        <taxon>Ovalentaria</taxon>
        <taxon>Atherinomorphae</taxon>
        <taxon>Cyprinodontiformes</taxon>
        <taxon>Goodeidae</taxon>
        <taxon>Goodea</taxon>
    </lineage>
</organism>
<evidence type="ECO:0000313" key="3">
    <source>
        <dbReference type="Proteomes" id="UP001476798"/>
    </source>
</evidence>
<dbReference type="EMBL" id="JAHRIO010071499">
    <property type="protein sequence ID" value="MEQ2182064.1"/>
    <property type="molecule type" value="Genomic_DNA"/>
</dbReference>
<accession>A0ABV0PF31</accession>
<comment type="caution">
    <text evidence="2">The sequence shown here is derived from an EMBL/GenBank/DDBJ whole genome shotgun (WGS) entry which is preliminary data.</text>
</comment>
<dbReference type="PROSITE" id="PS50853">
    <property type="entry name" value="FN3"/>
    <property type="match status" value="1"/>
</dbReference>
<sequence length="233" mass="25385">MKNTDVTVKLVSTETLEVMWSPVKGAELYETTAAHTNNVLHCNDTSPVCALSDLSCNTPYSVTVTPCSELRGCNNTCTPHKHETAPCAPEILDMRQTTNSTYRVLITTPNSPSTNYTITATGRYDKYLCQSINNSCEFTQLPCGSIYEVIAVATTAVGKSLPGYSKTLETATLRSPHGEAKCHTLDSHCLMGCITCGTNYSVYMDAISSTGHKSLCQYQGFSTSEDKCTQWQL</sequence>
<dbReference type="Gene3D" id="2.60.40.10">
    <property type="entry name" value="Immunoglobulins"/>
    <property type="match status" value="1"/>
</dbReference>
<proteinExistence type="predicted"/>
<dbReference type="InterPro" id="IPR013783">
    <property type="entry name" value="Ig-like_fold"/>
</dbReference>
<keyword evidence="3" id="KW-1185">Reference proteome</keyword>
<gene>
    <name evidence="2" type="ORF">GOODEAATRI_018206</name>
</gene>
<dbReference type="InterPro" id="IPR036116">
    <property type="entry name" value="FN3_sf"/>
</dbReference>
<protein>
    <recommendedName>
        <fullName evidence="1">Fibronectin type-III domain-containing protein</fullName>
    </recommendedName>
</protein>
<dbReference type="PANTHER" id="PTHR47135">
    <property type="entry name" value="FIBRONECTIN TYPE III DOMAIN-CONTAINING PROTEIN 7"/>
    <property type="match status" value="1"/>
</dbReference>
<dbReference type="SUPFAM" id="SSF49265">
    <property type="entry name" value="Fibronectin type III"/>
    <property type="match status" value="1"/>
</dbReference>
<dbReference type="PANTHER" id="PTHR47135:SF1">
    <property type="entry name" value="FIBRONECTIN TYPE III DOMAIN-CONTAINING PROTEIN 7"/>
    <property type="match status" value="1"/>
</dbReference>
<dbReference type="InterPro" id="IPR003961">
    <property type="entry name" value="FN3_dom"/>
</dbReference>